<dbReference type="InterPro" id="IPR008984">
    <property type="entry name" value="SMAD_FHA_dom_sf"/>
</dbReference>
<keyword evidence="3" id="KW-1185">Reference proteome</keyword>
<evidence type="ECO:0000313" key="2">
    <source>
        <dbReference type="EMBL" id="MXG89102.1"/>
    </source>
</evidence>
<dbReference type="SUPFAM" id="SSF49879">
    <property type="entry name" value="SMAD/FHA domain"/>
    <property type="match status" value="1"/>
</dbReference>
<dbReference type="RefSeq" id="WP_160876196.1">
    <property type="nucleotide sequence ID" value="NZ_WUEK01000003.1"/>
</dbReference>
<accession>A0A6L7EZL3</accession>
<name>A0A6L7EZL3_9ACTN</name>
<proteinExistence type="predicted"/>
<sequence length="279" mass="30164">MTTVVGADLEFTLSREGHEDVRGRIRGRNNRLVLEVDDAGAFAGGADAPAIKAVAEGLARRGMTLEVVQSDRHLVTLGAVRAPWWQKRVTGTRRIKLGSLRGALTSARSRTRAQGPALPTAGLIPPPVVLPELPLFRRRLARTTHDPDRGGAARLVVVKEAYLPGEAETVFWLRDGMTIGSGPDCDVRLPGLADQHAVVEHDDDDEWVIRAVRGLTRVHGAPVVRQAMRTGARITLGSHELAYYREEYADHGRPFGGRIGGELGRQATQPPRESGPAAG</sequence>
<evidence type="ECO:0008006" key="4">
    <source>
        <dbReference type="Google" id="ProtNLM"/>
    </source>
</evidence>
<evidence type="ECO:0000313" key="3">
    <source>
        <dbReference type="Proteomes" id="UP000473325"/>
    </source>
</evidence>
<dbReference type="AlphaFoldDB" id="A0A6L7EZL3"/>
<dbReference type="CDD" id="cd00060">
    <property type="entry name" value="FHA"/>
    <property type="match status" value="1"/>
</dbReference>
<dbReference type="Proteomes" id="UP000473325">
    <property type="component" value="Unassembled WGS sequence"/>
</dbReference>
<dbReference type="Gene3D" id="2.60.200.20">
    <property type="match status" value="1"/>
</dbReference>
<dbReference type="EMBL" id="WUEK01000003">
    <property type="protein sequence ID" value="MXG89102.1"/>
    <property type="molecule type" value="Genomic_DNA"/>
</dbReference>
<comment type="caution">
    <text evidence="2">The sequence shown here is derived from an EMBL/GenBank/DDBJ whole genome shotgun (WGS) entry which is preliminary data.</text>
</comment>
<organism evidence="2 3">
    <name type="scientific">Nocardioides flavescens</name>
    <dbReference type="NCBI Taxonomy" id="2691959"/>
    <lineage>
        <taxon>Bacteria</taxon>
        <taxon>Bacillati</taxon>
        <taxon>Actinomycetota</taxon>
        <taxon>Actinomycetes</taxon>
        <taxon>Propionibacteriales</taxon>
        <taxon>Nocardioidaceae</taxon>
        <taxon>Nocardioides</taxon>
    </lineage>
</organism>
<evidence type="ECO:0000256" key="1">
    <source>
        <dbReference type="SAM" id="MobiDB-lite"/>
    </source>
</evidence>
<gene>
    <name evidence="2" type="ORF">GRQ65_06010</name>
</gene>
<feature type="region of interest" description="Disordered" evidence="1">
    <location>
        <begin position="255"/>
        <end position="279"/>
    </location>
</feature>
<protein>
    <recommendedName>
        <fullName evidence="4">FHA domain-containing protein</fullName>
    </recommendedName>
</protein>
<reference evidence="2 3" key="1">
    <citation type="submission" date="2019-12" db="EMBL/GenBank/DDBJ databases">
        <authorList>
            <person name="Kun Z."/>
        </authorList>
    </citation>
    <scope>NUCLEOTIDE SEQUENCE [LARGE SCALE GENOMIC DNA]</scope>
    <source>
        <strain evidence="2 3">YIM 123512</strain>
    </source>
</reference>